<keyword evidence="7 14" id="KW-0812">Transmembrane</keyword>
<accession>A0ABS8KFD3</accession>
<evidence type="ECO:0000256" key="6">
    <source>
        <dbReference type="ARBA" id="ARBA00022617"/>
    </source>
</evidence>
<comment type="function">
    <text evidence="14 15">Catalyzes the oxidation of protoporphyrinogen IX to protoporphyrin IX.</text>
</comment>
<dbReference type="Proteomes" id="UP001430614">
    <property type="component" value="Unassembled WGS sequence"/>
</dbReference>
<keyword evidence="9 14" id="KW-1133">Transmembrane helix</keyword>
<evidence type="ECO:0000256" key="2">
    <source>
        <dbReference type="ARBA" id="ARBA00005073"/>
    </source>
</evidence>
<gene>
    <name evidence="16" type="ORF">LJ655_16595</name>
</gene>
<dbReference type="HAMAP" id="MF_02239">
    <property type="entry name" value="HemJ"/>
    <property type="match status" value="1"/>
</dbReference>
<evidence type="ECO:0000313" key="16">
    <source>
        <dbReference type="EMBL" id="MCC8403489.1"/>
    </source>
</evidence>
<dbReference type="EC" id="1.3.99.-" evidence="14 15"/>
<dbReference type="RefSeq" id="WP_230562343.1">
    <property type="nucleotide sequence ID" value="NZ_JAJITC010000008.1"/>
</dbReference>
<evidence type="ECO:0000256" key="7">
    <source>
        <dbReference type="ARBA" id="ARBA00022692"/>
    </source>
</evidence>
<evidence type="ECO:0000256" key="12">
    <source>
        <dbReference type="ARBA" id="ARBA00023136"/>
    </source>
</evidence>
<dbReference type="PANTHER" id="PTHR40255:SF1">
    <property type="entry name" value="PROTOPORPHYRINOGEN IX OXIDASE"/>
    <property type="match status" value="1"/>
</dbReference>
<comment type="cofactor">
    <cofactor evidence="14 15">
        <name>heme b</name>
        <dbReference type="ChEBI" id="CHEBI:60344"/>
    </cofactor>
    <text evidence="14 15">Binds 1 heme b (iron(II)-protoporphyrin IX) group per subunit.</text>
</comment>
<name>A0ABS8KFD3_9BURK</name>
<sequence length="138" mass="15802">MLWVKTFHIVLIASWFAGLFYLPRIFVNLAMETEPAATARLLLMARKLFRFMSLIAVPAIACGLWLWLFIGIGSGEGWIHAKVGVVVLLVIYNVYCGVLLRRFERGENRRSDKWYRMFNELPVLGMLVAVALVVIKPF</sequence>
<keyword evidence="17" id="KW-1185">Reference proteome</keyword>
<feature type="binding site" description="axial binding residue" evidence="14">
    <location>
        <position position="8"/>
    </location>
    <ligand>
        <name>heme</name>
        <dbReference type="ChEBI" id="CHEBI:30413"/>
    </ligand>
    <ligandPart>
        <name>Fe</name>
        <dbReference type="ChEBI" id="CHEBI:18248"/>
    </ligandPart>
</feature>
<keyword evidence="11 14" id="KW-0408">Iron</keyword>
<dbReference type="PANTHER" id="PTHR40255">
    <property type="entry name" value="UPF0093 MEMBRANE PROTEIN SLR1790"/>
    <property type="match status" value="1"/>
</dbReference>
<comment type="pathway">
    <text evidence="2 14 15">Porphyrin-containing compound metabolism; protoporphyrin-IX biosynthesis; protoporphyrin-IX from protoporphyrinogen-IX: step 1/1.</text>
</comment>
<dbReference type="Pfam" id="PF03653">
    <property type="entry name" value="UPF0093"/>
    <property type="match status" value="1"/>
</dbReference>
<evidence type="ECO:0000256" key="4">
    <source>
        <dbReference type="ARBA" id="ARBA00017504"/>
    </source>
</evidence>
<evidence type="ECO:0000256" key="9">
    <source>
        <dbReference type="ARBA" id="ARBA00022989"/>
    </source>
</evidence>
<reference evidence="16 17" key="1">
    <citation type="submission" date="2021-11" db="EMBL/GenBank/DDBJ databases">
        <authorList>
            <person name="Oh E.-T."/>
            <person name="Kim S.-B."/>
        </authorList>
    </citation>
    <scope>NUCLEOTIDE SEQUENCE [LARGE SCALE GENOMIC DNA]</scope>
    <source>
        <strain evidence="16 17">MMS20-SJTN17</strain>
    </source>
</reference>
<comment type="similarity">
    <text evidence="3 14 15">Belongs to the HemJ family.</text>
</comment>
<feature type="binding site" description="axial binding residue" evidence="14">
    <location>
        <position position="82"/>
    </location>
    <ligand>
        <name>heme</name>
        <dbReference type="ChEBI" id="CHEBI:30413"/>
    </ligand>
    <ligandPart>
        <name>Fe</name>
        <dbReference type="ChEBI" id="CHEBI:18248"/>
    </ligandPart>
</feature>
<feature type="transmembrane region" description="Helical" evidence="14">
    <location>
        <begin position="48"/>
        <end position="72"/>
    </location>
</feature>
<keyword evidence="10 14" id="KW-0560">Oxidoreductase</keyword>
<evidence type="ECO:0000256" key="1">
    <source>
        <dbReference type="ARBA" id="ARBA00004651"/>
    </source>
</evidence>
<dbReference type="EMBL" id="JAJITC010000008">
    <property type="protein sequence ID" value="MCC8403489.1"/>
    <property type="molecule type" value="Genomic_DNA"/>
</dbReference>
<comment type="subunit">
    <text evidence="14">Homodimer.</text>
</comment>
<feature type="transmembrane region" description="Helical" evidence="14">
    <location>
        <begin position="117"/>
        <end position="135"/>
    </location>
</feature>
<protein>
    <recommendedName>
        <fullName evidence="4 14">Protoporphyrinogen IX oxidase</fullName>
        <shortName evidence="14">PPO</shortName>
        <ecNumber evidence="14 15">1.3.99.-</ecNumber>
    </recommendedName>
</protein>
<evidence type="ECO:0000256" key="15">
    <source>
        <dbReference type="PIRNR" id="PIRNR004638"/>
    </source>
</evidence>
<proteinExistence type="inferred from homology"/>
<dbReference type="PIRSF" id="PIRSF004638">
    <property type="entry name" value="UCP004638"/>
    <property type="match status" value="1"/>
</dbReference>
<evidence type="ECO:0000313" key="17">
    <source>
        <dbReference type="Proteomes" id="UP001430614"/>
    </source>
</evidence>
<comment type="catalytic activity">
    <reaction evidence="13 14 15">
        <text>protoporphyrinogen IX + 3 A = protoporphyrin IX + 3 AH2</text>
        <dbReference type="Rhea" id="RHEA:62000"/>
        <dbReference type="ChEBI" id="CHEBI:13193"/>
        <dbReference type="ChEBI" id="CHEBI:17499"/>
        <dbReference type="ChEBI" id="CHEBI:57306"/>
        <dbReference type="ChEBI" id="CHEBI:57307"/>
    </reaction>
</comment>
<evidence type="ECO:0000256" key="14">
    <source>
        <dbReference type="HAMAP-Rule" id="MF_02239"/>
    </source>
</evidence>
<keyword evidence="6 14" id="KW-0349">Heme</keyword>
<keyword evidence="5 14" id="KW-1003">Cell membrane</keyword>
<evidence type="ECO:0000256" key="13">
    <source>
        <dbReference type="ARBA" id="ARBA00048390"/>
    </source>
</evidence>
<evidence type="ECO:0000256" key="11">
    <source>
        <dbReference type="ARBA" id="ARBA00023004"/>
    </source>
</evidence>
<comment type="subcellular location">
    <subcellularLocation>
        <location evidence="1 14">Cell membrane</location>
        <topology evidence="1 14">Multi-pass membrane protein</topology>
    </subcellularLocation>
</comment>
<comment type="caution">
    <text evidence="16">The sequence shown here is derived from an EMBL/GenBank/DDBJ whole genome shotgun (WGS) entry which is preliminary data.</text>
</comment>
<keyword evidence="12 14" id="KW-0472">Membrane</keyword>
<evidence type="ECO:0000256" key="10">
    <source>
        <dbReference type="ARBA" id="ARBA00023002"/>
    </source>
</evidence>
<organism evidence="16 17">
    <name type="scientific">Paraburkholderia translucens</name>
    <dbReference type="NCBI Taxonomy" id="2886945"/>
    <lineage>
        <taxon>Bacteria</taxon>
        <taxon>Pseudomonadati</taxon>
        <taxon>Pseudomonadota</taxon>
        <taxon>Betaproteobacteria</taxon>
        <taxon>Burkholderiales</taxon>
        <taxon>Burkholderiaceae</taxon>
        <taxon>Paraburkholderia</taxon>
    </lineage>
</organism>
<dbReference type="InterPro" id="IPR005265">
    <property type="entry name" value="HemJ-like"/>
</dbReference>
<evidence type="ECO:0000256" key="3">
    <source>
        <dbReference type="ARBA" id="ARBA00006501"/>
    </source>
</evidence>
<feature type="transmembrane region" description="Helical" evidence="14">
    <location>
        <begin position="6"/>
        <end position="27"/>
    </location>
</feature>
<evidence type="ECO:0000256" key="8">
    <source>
        <dbReference type="ARBA" id="ARBA00022723"/>
    </source>
</evidence>
<feature type="transmembrane region" description="Helical" evidence="14">
    <location>
        <begin position="78"/>
        <end position="96"/>
    </location>
</feature>
<keyword evidence="8 14" id="KW-0479">Metal-binding</keyword>
<evidence type="ECO:0000256" key="5">
    <source>
        <dbReference type="ARBA" id="ARBA00022475"/>
    </source>
</evidence>